<organism evidence="2 3">
    <name type="scientific">Cloeon dipterum</name>
    <dbReference type="NCBI Taxonomy" id="197152"/>
    <lineage>
        <taxon>Eukaryota</taxon>
        <taxon>Metazoa</taxon>
        <taxon>Ecdysozoa</taxon>
        <taxon>Arthropoda</taxon>
        <taxon>Hexapoda</taxon>
        <taxon>Insecta</taxon>
        <taxon>Pterygota</taxon>
        <taxon>Palaeoptera</taxon>
        <taxon>Ephemeroptera</taxon>
        <taxon>Pisciforma</taxon>
        <taxon>Baetidae</taxon>
        <taxon>Cloeon</taxon>
    </lineage>
</organism>
<dbReference type="OrthoDB" id="6493910at2759"/>
<evidence type="ECO:0000313" key="2">
    <source>
        <dbReference type="EMBL" id="CAB3383121.1"/>
    </source>
</evidence>
<dbReference type="EMBL" id="CADEPI010000295">
    <property type="protein sequence ID" value="CAB3383121.1"/>
    <property type="molecule type" value="Genomic_DNA"/>
</dbReference>
<comment type="caution">
    <text evidence="2">The sequence shown here is derived from an EMBL/GenBank/DDBJ whole genome shotgun (WGS) entry which is preliminary data.</text>
</comment>
<dbReference type="AlphaFoldDB" id="A0A8S1DRH3"/>
<sequence length="151" mass="17511">MSSVVWKNLQLFDLAEEEKKEEKKSKKCGGKRELQIGAERRGVKKSKRKAKDEQFQQRSTILGAKGLLLPSLKHSGPKLEEESEEQIVQENLKRLLSLSQISTIDLKCAEKILERTNRRRARRTFEPKKNTNTVFTETDFAKFEKNYVADD</sequence>
<accession>A0A8S1DRH3</accession>
<dbReference type="Pfam" id="PF15684">
    <property type="entry name" value="AROS"/>
    <property type="match status" value="1"/>
</dbReference>
<name>A0A8S1DRH3_9INSE</name>
<evidence type="ECO:0008006" key="4">
    <source>
        <dbReference type="Google" id="ProtNLM"/>
    </source>
</evidence>
<gene>
    <name evidence="2" type="ORF">CLODIP_2_CD08621</name>
</gene>
<evidence type="ECO:0000313" key="3">
    <source>
        <dbReference type="Proteomes" id="UP000494165"/>
    </source>
</evidence>
<reference evidence="2 3" key="1">
    <citation type="submission" date="2020-04" db="EMBL/GenBank/DDBJ databases">
        <authorList>
            <person name="Alioto T."/>
            <person name="Alioto T."/>
            <person name="Gomez Garrido J."/>
        </authorList>
    </citation>
    <scope>NUCLEOTIDE SEQUENCE [LARGE SCALE GENOMIC DNA]</scope>
</reference>
<feature type="region of interest" description="Disordered" evidence="1">
    <location>
        <begin position="20"/>
        <end position="58"/>
    </location>
</feature>
<protein>
    <recommendedName>
        <fullName evidence="4">40S ribosomal protein S19-binding protein 1</fullName>
    </recommendedName>
</protein>
<feature type="compositionally biased region" description="Basic and acidic residues" evidence="1">
    <location>
        <begin position="20"/>
        <end position="41"/>
    </location>
</feature>
<keyword evidence="3" id="KW-1185">Reference proteome</keyword>
<dbReference type="InterPro" id="IPR023262">
    <property type="entry name" value="AROS"/>
</dbReference>
<dbReference type="Proteomes" id="UP000494165">
    <property type="component" value="Unassembled WGS sequence"/>
</dbReference>
<proteinExistence type="predicted"/>
<evidence type="ECO:0000256" key="1">
    <source>
        <dbReference type="SAM" id="MobiDB-lite"/>
    </source>
</evidence>